<keyword evidence="1" id="KW-0732">Signal</keyword>
<organism evidence="2 3">
    <name type="scientific">Apatococcus fuscideae</name>
    <dbReference type="NCBI Taxonomy" id="2026836"/>
    <lineage>
        <taxon>Eukaryota</taxon>
        <taxon>Viridiplantae</taxon>
        <taxon>Chlorophyta</taxon>
        <taxon>core chlorophytes</taxon>
        <taxon>Trebouxiophyceae</taxon>
        <taxon>Chlorellales</taxon>
        <taxon>Chlorellaceae</taxon>
        <taxon>Apatococcus</taxon>
    </lineage>
</organism>
<feature type="signal peptide" evidence="1">
    <location>
        <begin position="1"/>
        <end position="21"/>
    </location>
</feature>
<proteinExistence type="predicted"/>
<name>A0AAW1RPP7_9CHLO</name>
<gene>
    <name evidence="2" type="ORF">WJX84_004986</name>
</gene>
<evidence type="ECO:0000313" key="3">
    <source>
        <dbReference type="Proteomes" id="UP001485043"/>
    </source>
</evidence>
<dbReference type="AlphaFoldDB" id="A0AAW1RPP7"/>
<feature type="chain" id="PRO_5044013542" evidence="1">
    <location>
        <begin position="22"/>
        <end position="97"/>
    </location>
</feature>
<evidence type="ECO:0000313" key="2">
    <source>
        <dbReference type="EMBL" id="KAK9835262.1"/>
    </source>
</evidence>
<accession>A0AAW1RPP7</accession>
<sequence>MQACKCLRSGWLVLLVQSGASLERGLILAQHLDQVQKLAQTCRIAKWTLIKGGMMPILDVMIDSFPRHDQQRGRNELEGLILRHADLQEAAALWGPQ</sequence>
<keyword evidence="3" id="KW-1185">Reference proteome</keyword>
<protein>
    <submittedName>
        <fullName evidence="2">Uncharacterized protein</fullName>
    </submittedName>
</protein>
<comment type="caution">
    <text evidence="2">The sequence shown here is derived from an EMBL/GenBank/DDBJ whole genome shotgun (WGS) entry which is preliminary data.</text>
</comment>
<dbReference type="Proteomes" id="UP001485043">
    <property type="component" value="Unassembled WGS sequence"/>
</dbReference>
<dbReference type="EMBL" id="JALJOV010002063">
    <property type="protein sequence ID" value="KAK9835262.1"/>
    <property type="molecule type" value="Genomic_DNA"/>
</dbReference>
<evidence type="ECO:0000256" key="1">
    <source>
        <dbReference type="SAM" id="SignalP"/>
    </source>
</evidence>
<reference evidence="2 3" key="1">
    <citation type="journal article" date="2024" name="Nat. Commun.">
        <title>Phylogenomics reveals the evolutionary origins of lichenization in chlorophyte algae.</title>
        <authorList>
            <person name="Puginier C."/>
            <person name="Libourel C."/>
            <person name="Otte J."/>
            <person name="Skaloud P."/>
            <person name="Haon M."/>
            <person name="Grisel S."/>
            <person name="Petersen M."/>
            <person name="Berrin J.G."/>
            <person name="Delaux P.M."/>
            <person name="Dal Grande F."/>
            <person name="Keller J."/>
        </authorList>
    </citation>
    <scope>NUCLEOTIDE SEQUENCE [LARGE SCALE GENOMIC DNA]</scope>
    <source>
        <strain evidence="2 3">SAG 2523</strain>
    </source>
</reference>